<keyword evidence="7" id="KW-1185">Reference proteome</keyword>
<dbReference type="SMART" id="SM00889">
    <property type="entry name" value="EFG_IV"/>
    <property type="match status" value="1"/>
</dbReference>
<accession>A0A3S3QGY2</accession>
<dbReference type="SUPFAM" id="SSF54211">
    <property type="entry name" value="Ribosomal protein S5 domain 2-like"/>
    <property type="match status" value="1"/>
</dbReference>
<dbReference type="Pfam" id="PF01535">
    <property type="entry name" value="PPR"/>
    <property type="match status" value="2"/>
</dbReference>
<dbReference type="EMBL" id="QPKB01000005">
    <property type="protein sequence ID" value="RWR84882.1"/>
    <property type="molecule type" value="Genomic_DNA"/>
</dbReference>
<dbReference type="GO" id="GO:0003723">
    <property type="term" value="F:RNA binding"/>
    <property type="evidence" value="ECO:0007669"/>
    <property type="project" value="InterPro"/>
</dbReference>
<evidence type="ECO:0000256" key="1">
    <source>
        <dbReference type="ARBA" id="ARBA00022737"/>
    </source>
</evidence>
<feature type="domain" description="Translation elongation factor EFG/EF2" evidence="5">
    <location>
        <begin position="673"/>
        <end position="791"/>
    </location>
</feature>
<keyword evidence="3" id="KW-0342">GTP-binding</keyword>
<dbReference type="FunFam" id="1.25.40.10:FF:000090">
    <property type="entry name" value="Pentatricopeptide repeat-containing protein, chloroplastic"/>
    <property type="match status" value="1"/>
</dbReference>
<dbReference type="Proteomes" id="UP000283530">
    <property type="component" value="Unassembled WGS sequence"/>
</dbReference>
<keyword evidence="1" id="KW-0677">Repeat</keyword>
<dbReference type="InterPro" id="IPR046848">
    <property type="entry name" value="E_motif"/>
</dbReference>
<evidence type="ECO:0000256" key="2">
    <source>
        <dbReference type="ARBA" id="ARBA00022741"/>
    </source>
</evidence>
<dbReference type="NCBIfam" id="TIGR00756">
    <property type="entry name" value="PPR"/>
    <property type="match status" value="6"/>
</dbReference>
<dbReference type="Pfam" id="PF13041">
    <property type="entry name" value="PPR_2"/>
    <property type="match status" value="4"/>
</dbReference>
<feature type="repeat" description="PPR" evidence="4">
    <location>
        <begin position="286"/>
        <end position="320"/>
    </location>
</feature>
<evidence type="ECO:0000256" key="3">
    <source>
        <dbReference type="ARBA" id="ARBA00023134"/>
    </source>
</evidence>
<proteinExistence type="predicted"/>
<dbReference type="InterPro" id="IPR020568">
    <property type="entry name" value="Ribosomal_Su5_D2-typ_SF"/>
</dbReference>
<dbReference type="STRING" id="337451.A0A3S3QGY2"/>
<dbReference type="InterPro" id="IPR005517">
    <property type="entry name" value="Transl_elong_EFG/EF2_IV"/>
</dbReference>
<dbReference type="Gene3D" id="3.30.230.10">
    <property type="match status" value="1"/>
</dbReference>
<evidence type="ECO:0000256" key="4">
    <source>
        <dbReference type="PROSITE-ProRule" id="PRU00708"/>
    </source>
</evidence>
<dbReference type="Pfam" id="PF03764">
    <property type="entry name" value="EFG_IV"/>
    <property type="match status" value="1"/>
</dbReference>
<dbReference type="InterPro" id="IPR046960">
    <property type="entry name" value="PPR_At4g14850-like_plant"/>
</dbReference>
<dbReference type="PANTHER" id="PTHR47926">
    <property type="entry name" value="PENTATRICOPEPTIDE REPEAT-CONTAINING PROTEIN"/>
    <property type="match status" value="1"/>
</dbReference>
<evidence type="ECO:0000313" key="7">
    <source>
        <dbReference type="Proteomes" id="UP000283530"/>
    </source>
</evidence>
<feature type="repeat" description="PPR" evidence="4">
    <location>
        <begin position="216"/>
        <end position="250"/>
    </location>
</feature>
<dbReference type="PROSITE" id="PS51375">
    <property type="entry name" value="PPR"/>
    <property type="match status" value="7"/>
</dbReference>
<dbReference type="FunFam" id="1.25.40.10:FF:000348">
    <property type="entry name" value="Pentatricopeptide repeat-containing protein chloroplastic"/>
    <property type="match status" value="1"/>
</dbReference>
<dbReference type="AlphaFoldDB" id="A0A3S3QGY2"/>
<protein>
    <submittedName>
        <fullName evidence="6">Pentatricopeptide repeat-containing protein, mitochondrial isoform X1</fullName>
    </submittedName>
</protein>
<comment type="caution">
    <text evidence="6">The sequence shown here is derived from an EMBL/GenBank/DDBJ whole genome shotgun (WGS) entry which is preliminary data.</text>
</comment>
<organism evidence="6 7">
    <name type="scientific">Cinnamomum micranthum f. kanehirae</name>
    <dbReference type="NCBI Taxonomy" id="337451"/>
    <lineage>
        <taxon>Eukaryota</taxon>
        <taxon>Viridiplantae</taxon>
        <taxon>Streptophyta</taxon>
        <taxon>Embryophyta</taxon>
        <taxon>Tracheophyta</taxon>
        <taxon>Spermatophyta</taxon>
        <taxon>Magnoliopsida</taxon>
        <taxon>Magnoliidae</taxon>
        <taxon>Laurales</taxon>
        <taxon>Lauraceae</taxon>
        <taxon>Cinnamomum</taxon>
    </lineage>
</organism>
<dbReference type="Gene3D" id="3.30.70.240">
    <property type="match status" value="1"/>
</dbReference>
<evidence type="ECO:0000259" key="5">
    <source>
        <dbReference type="SMART" id="SM00889"/>
    </source>
</evidence>
<dbReference type="PANTHER" id="PTHR47926:SF436">
    <property type="entry name" value="PENTATRICOPEPTIDE REPEAT-CONTAINING PROTEIN ELI1, CHLOROPLASTIC-LIKE ISOFORM X2"/>
    <property type="match status" value="1"/>
</dbReference>
<dbReference type="InterPro" id="IPR011990">
    <property type="entry name" value="TPR-like_helical_dom_sf"/>
</dbReference>
<dbReference type="GO" id="GO:0009451">
    <property type="term" value="P:RNA modification"/>
    <property type="evidence" value="ECO:0007669"/>
    <property type="project" value="InterPro"/>
</dbReference>
<gene>
    <name evidence="6" type="ORF">CKAN_01371600</name>
</gene>
<dbReference type="FunFam" id="1.25.40.10:FF:000470">
    <property type="entry name" value="Pentatricopeptide repeat-containing protein At5g66520"/>
    <property type="match status" value="1"/>
</dbReference>
<name>A0A3S3QGY2_9MAGN</name>
<evidence type="ECO:0000313" key="6">
    <source>
        <dbReference type="EMBL" id="RWR84882.1"/>
    </source>
</evidence>
<dbReference type="OrthoDB" id="185373at2759"/>
<dbReference type="Gene3D" id="1.25.40.10">
    <property type="entry name" value="Tetratricopeptide repeat domain"/>
    <property type="match status" value="4"/>
</dbReference>
<feature type="repeat" description="PPR" evidence="4">
    <location>
        <begin position="348"/>
        <end position="382"/>
    </location>
</feature>
<dbReference type="InterPro" id="IPR002885">
    <property type="entry name" value="PPR_rpt"/>
</dbReference>
<feature type="repeat" description="PPR" evidence="4">
    <location>
        <begin position="115"/>
        <end position="149"/>
    </location>
</feature>
<feature type="repeat" description="PPR" evidence="4">
    <location>
        <begin position="586"/>
        <end position="620"/>
    </location>
</feature>
<dbReference type="InterPro" id="IPR014721">
    <property type="entry name" value="Ribsml_uS5_D2-typ_fold_subgr"/>
</dbReference>
<keyword evidence="2" id="KW-0547">Nucleotide-binding</keyword>
<feature type="repeat" description="PPR" evidence="4">
    <location>
        <begin position="449"/>
        <end position="483"/>
    </location>
</feature>
<reference evidence="6 7" key="1">
    <citation type="journal article" date="2019" name="Nat. Plants">
        <title>Stout camphor tree genome fills gaps in understanding of flowering plant genome evolution.</title>
        <authorList>
            <person name="Chaw S.M."/>
            <person name="Liu Y.C."/>
            <person name="Wu Y.W."/>
            <person name="Wang H.Y."/>
            <person name="Lin C.I."/>
            <person name="Wu C.S."/>
            <person name="Ke H.M."/>
            <person name="Chang L.Y."/>
            <person name="Hsu C.Y."/>
            <person name="Yang H.T."/>
            <person name="Sudianto E."/>
            <person name="Hsu M.H."/>
            <person name="Wu K.P."/>
            <person name="Wang L.N."/>
            <person name="Leebens-Mack J.H."/>
            <person name="Tsai I.J."/>
        </authorList>
    </citation>
    <scope>NUCLEOTIDE SEQUENCE [LARGE SCALE GENOMIC DNA]</scope>
    <source>
        <strain evidence="7">cv. Chaw 1501</strain>
        <tissue evidence="6">Young leaves</tissue>
    </source>
</reference>
<dbReference type="Pfam" id="PF20431">
    <property type="entry name" value="E_motif"/>
    <property type="match status" value="1"/>
</dbReference>
<sequence length="829" mass="93421">MLLFLTNLQSSRLISPKFPSFPPFSFLQTRLLPPPHKAKPNTNANTTFHLKNPLLSLLQRCNSINHLKQIQAQMTVTGLVLDTFAASRLIVFCASFDLSSLEYCRTLLTHIENPSTFMWNVTIRGFLEAGDPKEGILLYKQMLVMGSRPDNYTYPLLFKACAHLLGIQTGVAILGHVLHLGLDSDVFVNNAIIHMFVVWGELETAHQVFDRSCVKDLVSWNSLINGYVHKGRPIDALKLFKEMEGKEIKPDQVTMIGVISSCAQLEDLELGREFHHYVEENRMKLTVALCNVLMDMYVKCGDLDTARLLFDNMPERTVISWTTMVAGLVKFGLLDDARRYFDEIPDKDVVLWNAMISGYVQHNRARDALTLFHEMQASGIMPNEAILVGLLCLCSQLGALDLGQWVHQYIKKHKIPLTVALGTTLVDMYAKCGNIQKSLGVFREIHEKNTLTWTAMIGGLAIHGHGHVAIEHFSEMIATGLRPDEVTFVEVLSACCHAGLVDQGRRFLTEMSFKYNLPPKLKHYSCMVDLLGRAGLLDEAEKLIQTMPMKPDATIWGALFFACRIHGNVSMGERAASQLLQLDPSDSGIYVLLANMYVEAKMWREAGKVRMKMRERGIEKTPVQKDLRWADFMDSNMPTSWTIASIFGNYIDWDIPSDHGPDDDDEKDENIVQQAHEETALSDEDDRTIIFLMKGLQRRSQNKKCQILLNILLDDTLPSEIDKNLLNAVKDSIVQGFQWGAREGPLCDEPIRNVKFKILDATIAGEPLHRGGGQIIPTARWVVYSAFLMATPRLMEAVYYVEIQTPIDSVSAIYTVLSRRRGHVTADIP</sequence>
<feature type="repeat" description="PPR" evidence="4">
    <location>
        <begin position="484"/>
        <end position="518"/>
    </location>
</feature>
<dbReference type="GO" id="GO:0005525">
    <property type="term" value="F:GTP binding"/>
    <property type="evidence" value="ECO:0007669"/>
    <property type="project" value="UniProtKB-KW"/>
</dbReference>